<name>A0A427A5P9_ENSVE</name>
<dbReference type="EMBL" id="AMZH03003668">
    <property type="protein sequence ID" value="RRT71579.1"/>
    <property type="molecule type" value="Genomic_DNA"/>
</dbReference>
<keyword evidence="1" id="KW-1133">Transmembrane helix</keyword>
<keyword evidence="2" id="KW-0732">Signal</keyword>
<dbReference type="AlphaFoldDB" id="A0A427A5P9"/>
<organism evidence="3 4">
    <name type="scientific">Ensete ventricosum</name>
    <name type="common">Abyssinian banana</name>
    <name type="synonym">Musa ensete</name>
    <dbReference type="NCBI Taxonomy" id="4639"/>
    <lineage>
        <taxon>Eukaryota</taxon>
        <taxon>Viridiplantae</taxon>
        <taxon>Streptophyta</taxon>
        <taxon>Embryophyta</taxon>
        <taxon>Tracheophyta</taxon>
        <taxon>Spermatophyta</taxon>
        <taxon>Magnoliopsida</taxon>
        <taxon>Liliopsida</taxon>
        <taxon>Zingiberales</taxon>
        <taxon>Musaceae</taxon>
        <taxon>Ensete</taxon>
    </lineage>
</organism>
<protein>
    <submittedName>
        <fullName evidence="3">Uncharacterized protein</fullName>
    </submittedName>
</protein>
<evidence type="ECO:0000313" key="4">
    <source>
        <dbReference type="Proteomes" id="UP000287651"/>
    </source>
</evidence>
<feature type="transmembrane region" description="Helical" evidence="1">
    <location>
        <begin position="81"/>
        <end position="107"/>
    </location>
</feature>
<comment type="caution">
    <text evidence="3">The sequence shown here is derived from an EMBL/GenBank/DDBJ whole genome shotgun (WGS) entry which is preliminary data.</text>
</comment>
<dbReference type="Proteomes" id="UP000287651">
    <property type="component" value="Unassembled WGS sequence"/>
</dbReference>
<gene>
    <name evidence="3" type="ORF">B296_00027440</name>
</gene>
<sequence length="117" mass="12908">MVWVFILVLEGESWITSGLGPLLNFRAGICLPYRGATATRGRAAHNDVNVPFHRSLWAEGWLVWLPYVSVEVAAVDKVFDLVLQVIAFLSIVPVVIVEAIMSVVSVLSSRPQWVGSF</sequence>
<evidence type="ECO:0000313" key="3">
    <source>
        <dbReference type="EMBL" id="RRT71579.1"/>
    </source>
</evidence>
<reference evidence="3 4" key="1">
    <citation type="journal article" date="2014" name="Agronomy (Basel)">
        <title>A Draft Genome Sequence for Ensete ventricosum, the Drought-Tolerant Tree Against Hunger.</title>
        <authorList>
            <person name="Harrison J."/>
            <person name="Moore K.A."/>
            <person name="Paszkiewicz K."/>
            <person name="Jones T."/>
            <person name="Grant M."/>
            <person name="Ambacheew D."/>
            <person name="Muzemil S."/>
            <person name="Studholme D.J."/>
        </authorList>
    </citation>
    <scope>NUCLEOTIDE SEQUENCE [LARGE SCALE GENOMIC DNA]</scope>
</reference>
<feature type="chain" id="PRO_5019057595" evidence="2">
    <location>
        <begin position="19"/>
        <end position="117"/>
    </location>
</feature>
<accession>A0A427A5P9</accession>
<evidence type="ECO:0000256" key="2">
    <source>
        <dbReference type="SAM" id="SignalP"/>
    </source>
</evidence>
<keyword evidence="1" id="KW-0472">Membrane</keyword>
<feature type="signal peptide" evidence="2">
    <location>
        <begin position="1"/>
        <end position="18"/>
    </location>
</feature>
<evidence type="ECO:0000256" key="1">
    <source>
        <dbReference type="SAM" id="Phobius"/>
    </source>
</evidence>
<keyword evidence="1" id="KW-0812">Transmembrane</keyword>
<proteinExistence type="predicted"/>